<dbReference type="InterPro" id="IPR046373">
    <property type="entry name" value="Acyl-CoA_Oxase/DH_mid-dom_sf"/>
</dbReference>
<dbReference type="InterPro" id="IPR006091">
    <property type="entry name" value="Acyl-CoA_Oxase/DH_mid-dom"/>
</dbReference>
<dbReference type="Pfam" id="PF02771">
    <property type="entry name" value="Acyl-CoA_dh_N"/>
    <property type="match status" value="1"/>
</dbReference>
<keyword evidence="5 9" id="KW-0560">Oxidoreductase</keyword>
<dbReference type="Gene3D" id="1.20.140.10">
    <property type="entry name" value="Butyryl-CoA Dehydrogenase, subunit A, domain 3"/>
    <property type="match status" value="1"/>
</dbReference>
<evidence type="ECO:0000256" key="5">
    <source>
        <dbReference type="RuleBase" id="RU362125"/>
    </source>
</evidence>
<evidence type="ECO:0000259" key="6">
    <source>
        <dbReference type="Pfam" id="PF00441"/>
    </source>
</evidence>
<comment type="similarity">
    <text evidence="2 5">Belongs to the acyl-CoA dehydrogenase family.</text>
</comment>
<dbReference type="InterPro" id="IPR037069">
    <property type="entry name" value="AcylCoA_DH/ox_N_sf"/>
</dbReference>
<dbReference type="PANTHER" id="PTHR43884">
    <property type="entry name" value="ACYL-COA DEHYDROGENASE"/>
    <property type="match status" value="1"/>
</dbReference>
<accession>A0AB39BM33</accession>
<evidence type="ECO:0000259" key="8">
    <source>
        <dbReference type="Pfam" id="PF02771"/>
    </source>
</evidence>
<dbReference type="SUPFAM" id="SSF47203">
    <property type="entry name" value="Acyl-CoA dehydrogenase C-terminal domain-like"/>
    <property type="match status" value="1"/>
</dbReference>
<comment type="cofactor">
    <cofactor evidence="1 5">
        <name>FAD</name>
        <dbReference type="ChEBI" id="CHEBI:57692"/>
    </cofactor>
</comment>
<dbReference type="GO" id="GO:0003995">
    <property type="term" value="F:acyl-CoA dehydrogenase activity"/>
    <property type="evidence" value="ECO:0007669"/>
    <property type="project" value="TreeGrafter"/>
</dbReference>
<gene>
    <name evidence="9" type="ORF">ABFY20_08590</name>
</gene>
<evidence type="ECO:0000259" key="7">
    <source>
        <dbReference type="Pfam" id="PF02770"/>
    </source>
</evidence>
<dbReference type="RefSeq" id="WP_368499517.1">
    <property type="nucleotide sequence ID" value="NZ_CP162511.1"/>
</dbReference>
<dbReference type="Pfam" id="PF02770">
    <property type="entry name" value="Acyl-CoA_dh_M"/>
    <property type="match status" value="1"/>
</dbReference>
<evidence type="ECO:0000313" key="9">
    <source>
        <dbReference type="EMBL" id="XDI07142.1"/>
    </source>
</evidence>
<dbReference type="Gene3D" id="1.10.540.10">
    <property type="entry name" value="Acyl-CoA dehydrogenase/oxidase, N-terminal domain"/>
    <property type="match status" value="1"/>
</dbReference>
<dbReference type="InterPro" id="IPR013786">
    <property type="entry name" value="AcylCoA_DH/ox_N"/>
</dbReference>
<dbReference type="GO" id="GO:0005886">
    <property type="term" value="C:plasma membrane"/>
    <property type="evidence" value="ECO:0007669"/>
    <property type="project" value="TreeGrafter"/>
</dbReference>
<evidence type="ECO:0000256" key="4">
    <source>
        <dbReference type="ARBA" id="ARBA00022827"/>
    </source>
</evidence>
<evidence type="ECO:0000256" key="2">
    <source>
        <dbReference type="ARBA" id="ARBA00009347"/>
    </source>
</evidence>
<dbReference type="SUPFAM" id="SSF56645">
    <property type="entry name" value="Acyl-CoA dehydrogenase NM domain-like"/>
    <property type="match status" value="1"/>
</dbReference>
<feature type="domain" description="Acyl-CoA dehydrogenase/oxidase N-terminal" evidence="8">
    <location>
        <begin position="13"/>
        <end position="119"/>
    </location>
</feature>
<dbReference type="EMBL" id="CP162511">
    <property type="protein sequence ID" value="XDI07142.1"/>
    <property type="molecule type" value="Genomic_DNA"/>
</dbReference>
<keyword evidence="4 5" id="KW-0274">FAD</keyword>
<dbReference type="InterPro" id="IPR009075">
    <property type="entry name" value="AcylCo_DH/oxidase_C"/>
</dbReference>
<proteinExistence type="inferred from homology"/>
<organism evidence="9">
    <name type="scientific">Herbiconiux sp. A18JL235</name>
    <dbReference type="NCBI Taxonomy" id="3152363"/>
    <lineage>
        <taxon>Bacteria</taxon>
        <taxon>Bacillati</taxon>
        <taxon>Actinomycetota</taxon>
        <taxon>Actinomycetes</taxon>
        <taxon>Micrococcales</taxon>
        <taxon>Microbacteriaceae</taxon>
        <taxon>Herbiconiux</taxon>
    </lineage>
</organism>
<dbReference type="PIRSF" id="PIRSF016578">
    <property type="entry name" value="HsaA"/>
    <property type="match status" value="1"/>
</dbReference>
<reference evidence="9" key="1">
    <citation type="submission" date="2024-05" db="EMBL/GenBank/DDBJ databases">
        <title>Herbiconiux sp. A18JL235.</title>
        <authorList>
            <person name="Zhang G."/>
        </authorList>
    </citation>
    <scope>NUCLEOTIDE SEQUENCE</scope>
    <source>
        <strain evidence="9">A18JL235</strain>
    </source>
</reference>
<dbReference type="Pfam" id="PF00441">
    <property type="entry name" value="Acyl-CoA_dh_1"/>
    <property type="match status" value="1"/>
</dbReference>
<dbReference type="InterPro" id="IPR009100">
    <property type="entry name" value="AcylCoA_DH/oxidase_NM_dom_sf"/>
</dbReference>
<sequence>MLTRPSPVQVPEHELAWIETATALAARLSREVAADDVSGELPADGLRAISASGLDVAFLPKEFGGETLSYAALAQVVRILAAAHPAAAAVWLMHIGAAHALVTLSTPSNAEFFAERLRSGARFSNALSEPAGGNFFLSSQQDVEPADGGWTLSGRKLFVSGAEIADHVFLNVRVDGTPGFFGVDRDDTFSLPEFDQTIGMRATRSRTIVFDGTHLPASRRCGIPPADYANLITVGFASLSIGIAESAIDALTASASVAKGPAAERLADAPWVKSETAMVWAELRAARLLAEQTAWLADRRDPQAMAAATEAKMLANEVAKKAAALALKVGGGSAFLARSPIQRIFRDAQAGALMAYSVPFSQEIVGGWVLSEPVPS</sequence>
<dbReference type="InterPro" id="IPR036250">
    <property type="entry name" value="AcylCo_DH-like_C"/>
</dbReference>
<dbReference type="AlphaFoldDB" id="A0AB39BM33"/>
<feature type="domain" description="Acyl-CoA dehydrogenase/oxidase C-terminal" evidence="6">
    <location>
        <begin position="237"/>
        <end position="352"/>
    </location>
</feature>
<keyword evidence="3 5" id="KW-0285">Flavoprotein</keyword>
<dbReference type="PANTHER" id="PTHR43884:SF19">
    <property type="entry name" value="ACYL-COA DEHYDROGENASE FADE4-RELATED"/>
    <property type="match status" value="1"/>
</dbReference>
<name>A0AB39BM33_9MICO</name>
<feature type="domain" description="Acyl-CoA oxidase/dehydrogenase middle" evidence="7">
    <location>
        <begin position="126"/>
        <end position="211"/>
    </location>
</feature>
<protein>
    <submittedName>
        <fullName evidence="9">Acyl-CoA dehydrogenase family protein</fullName>
        <ecNumber evidence="9">1.-.-.-</ecNumber>
    </submittedName>
</protein>
<dbReference type="EC" id="1.-.-.-" evidence="9"/>
<evidence type="ECO:0000256" key="1">
    <source>
        <dbReference type="ARBA" id="ARBA00001974"/>
    </source>
</evidence>
<dbReference type="Gene3D" id="2.40.110.10">
    <property type="entry name" value="Butyryl-CoA Dehydrogenase, subunit A, domain 2"/>
    <property type="match status" value="1"/>
</dbReference>
<evidence type="ECO:0000256" key="3">
    <source>
        <dbReference type="ARBA" id="ARBA00022630"/>
    </source>
</evidence>
<dbReference type="GO" id="GO:0050660">
    <property type="term" value="F:flavin adenine dinucleotide binding"/>
    <property type="evidence" value="ECO:0007669"/>
    <property type="project" value="InterPro"/>
</dbReference>